<feature type="transmembrane region" description="Helical" evidence="1">
    <location>
        <begin position="54"/>
        <end position="76"/>
    </location>
</feature>
<evidence type="ECO:0000256" key="1">
    <source>
        <dbReference type="SAM" id="Phobius"/>
    </source>
</evidence>
<evidence type="ECO:0000313" key="4">
    <source>
        <dbReference type="Proteomes" id="UP001501842"/>
    </source>
</evidence>
<protein>
    <submittedName>
        <fullName evidence="3">PH domain-containing protein</fullName>
    </submittedName>
</protein>
<name>A0ABN3UB17_9ACTN</name>
<accession>A0ABN3UB17</accession>
<reference evidence="3 4" key="1">
    <citation type="journal article" date="2019" name="Int. J. Syst. Evol. Microbiol.">
        <title>The Global Catalogue of Microorganisms (GCM) 10K type strain sequencing project: providing services to taxonomists for standard genome sequencing and annotation.</title>
        <authorList>
            <consortium name="The Broad Institute Genomics Platform"/>
            <consortium name="The Broad Institute Genome Sequencing Center for Infectious Disease"/>
            <person name="Wu L."/>
            <person name="Ma J."/>
        </authorList>
    </citation>
    <scope>NUCLEOTIDE SEQUENCE [LARGE SCALE GENOMIC DNA]</scope>
    <source>
        <strain evidence="3 4">JCM 8201</strain>
    </source>
</reference>
<keyword evidence="1" id="KW-0472">Membrane</keyword>
<organism evidence="3 4">
    <name type="scientific">Actinocorallia aurantiaca</name>
    <dbReference type="NCBI Taxonomy" id="46204"/>
    <lineage>
        <taxon>Bacteria</taxon>
        <taxon>Bacillati</taxon>
        <taxon>Actinomycetota</taxon>
        <taxon>Actinomycetes</taxon>
        <taxon>Streptosporangiales</taxon>
        <taxon>Thermomonosporaceae</taxon>
        <taxon>Actinocorallia</taxon>
    </lineage>
</organism>
<proteinExistence type="predicted"/>
<gene>
    <name evidence="3" type="ORF">GCM10010439_38870</name>
</gene>
<dbReference type="Proteomes" id="UP001501842">
    <property type="component" value="Unassembled WGS sequence"/>
</dbReference>
<dbReference type="PANTHER" id="PTHR37938:SF1">
    <property type="entry name" value="BLL0215 PROTEIN"/>
    <property type="match status" value="1"/>
</dbReference>
<keyword evidence="1" id="KW-0812">Transmembrane</keyword>
<dbReference type="Pfam" id="PF03703">
    <property type="entry name" value="bPH_2"/>
    <property type="match status" value="1"/>
</dbReference>
<dbReference type="InterPro" id="IPR005182">
    <property type="entry name" value="YdbS-like_PH"/>
</dbReference>
<sequence>MALELTDDEAIVLDVHPHWTTLLKGVLLLLLIAVVGGAAIYFMPDWDLQGPLRIGAAVIAAAAALVTFTGPFLRWFTTRYILSSHRLVLRTGVFTRTGRDVPLARVSDVQFTQSLLQRFLGSGTLVVESGGDNGQLVLKNVPDVEGMHREAYELINERHTPTG</sequence>
<comment type="caution">
    <text evidence="3">The sequence shown here is derived from an EMBL/GenBank/DDBJ whole genome shotgun (WGS) entry which is preliminary data.</text>
</comment>
<feature type="transmembrane region" description="Helical" evidence="1">
    <location>
        <begin position="21"/>
        <end position="42"/>
    </location>
</feature>
<feature type="domain" description="YdbS-like PH" evidence="2">
    <location>
        <begin position="75"/>
        <end position="146"/>
    </location>
</feature>
<dbReference type="PANTHER" id="PTHR37938">
    <property type="entry name" value="BLL0215 PROTEIN"/>
    <property type="match status" value="1"/>
</dbReference>
<evidence type="ECO:0000259" key="2">
    <source>
        <dbReference type="Pfam" id="PF03703"/>
    </source>
</evidence>
<keyword evidence="1" id="KW-1133">Transmembrane helix</keyword>
<dbReference type="EMBL" id="BAAATZ010000015">
    <property type="protein sequence ID" value="GAA2729129.1"/>
    <property type="molecule type" value="Genomic_DNA"/>
</dbReference>
<dbReference type="RefSeq" id="WP_344451932.1">
    <property type="nucleotide sequence ID" value="NZ_BAAATZ010000015.1"/>
</dbReference>
<keyword evidence="4" id="KW-1185">Reference proteome</keyword>
<evidence type="ECO:0000313" key="3">
    <source>
        <dbReference type="EMBL" id="GAA2729129.1"/>
    </source>
</evidence>